<dbReference type="STRING" id="314283.MED297_07596"/>
<evidence type="ECO:0000259" key="1">
    <source>
        <dbReference type="PROSITE" id="PS51186"/>
    </source>
</evidence>
<gene>
    <name evidence="2" type="ORF">MED297_07596</name>
</gene>
<organism evidence="2 3">
    <name type="scientific">Reinekea blandensis MED297</name>
    <dbReference type="NCBI Taxonomy" id="314283"/>
    <lineage>
        <taxon>Bacteria</taxon>
        <taxon>Pseudomonadati</taxon>
        <taxon>Pseudomonadota</taxon>
        <taxon>Gammaproteobacteria</taxon>
        <taxon>Oceanospirillales</taxon>
        <taxon>Saccharospirillaceae</taxon>
        <taxon>Reinekea</taxon>
    </lineage>
</organism>
<accession>A4BIL0</accession>
<dbReference type="InterPro" id="IPR000182">
    <property type="entry name" value="GNAT_dom"/>
</dbReference>
<dbReference type="Pfam" id="PF00583">
    <property type="entry name" value="Acetyltransf_1"/>
    <property type="match status" value="1"/>
</dbReference>
<dbReference type="GO" id="GO:0016747">
    <property type="term" value="F:acyltransferase activity, transferring groups other than amino-acyl groups"/>
    <property type="evidence" value="ECO:0007669"/>
    <property type="project" value="InterPro"/>
</dbReference>
<evidence type="ECO:0000313" key="2">
    <source>
        <dbReference type="EMBL" id="EAR08089.1"/>
    </source>
</evidence>
<dbReference type="HOGENOM" id="CLU_112329_1_0_6"/>
<dbReference type="RefSeq" id="WP_008045413.1">
    <property type="nucleotide sequence ID" value="NZ_CH724152.1"/>
</dbReference>
<dbReference type="OrthoDB" id="8479334at2"/>
<reference evidence="2 3" key="1">
    <citation type="submission" date="2006-02" db="EMBL/GenBank/DDBJ databases">
        <authorList>
            <person name="Pinhassi J."/>
            <person name="Pedros-Alio C."/>
            <person name="Ferriera S."/>
            <person name="Johnson J."/>
            <person name="Kravitz S."/>
            <person name="Halpern A."/>
            <person name="Remington K."/>
            <person name="Beeson K."/>
            <person name="Tran B."/>
            <person name="Rogers Y.-H."/>
            <person name="Friedman R."/>
            <person name="Venter J.C."/>
        </authorList>
    </citation>
    <scope>NUCLEOTIDE SEQUENCE [LARGE SCALE GENOMIC DNA]</scope>
    <source>
        <strain evidence="2 3">MED297</strain>
    </source>
</reference>
<feature type="domain" description="N-acetyltransferase" evidence="1">
    <location>
        <begin position="12"/>
        <end position="155"/>
    </location>
</feature>
<dbReference type="InterPro" id="IPR016181">
    <property type="entry name" value="Acyl_CoA_acyltransferase"/>
</dbReference>
<dbReference type="EMBL" id="AAOE01000026">
    <property type="protein sequence ID" value="EAR08089.1"/>
    <property type="molecule type" value="Genomic_DNA"/>
</dbReference>
<dbReference type="AlphaFoldDB" id="A4BIL0"/>
<name>A4BIL0_9GAMM</name>
<evidence type="ECO:0000313" key="3">
    <source>
        <dbReference type="Proteomes" id="UP000005953"/>
    </source>
</evidence>
<dbReference type="Proteomes" id="UP000005953">
    <property type="component" value="Unassembled WGS sequence"/>
</dbReference>
<dbReference type="CDD" id="cd04301">
    <property type="entry name" value="NAT_SF"/>
    <property type="match status" value="1"/>
</dbReference>
<proteinExistence type="predicted"/>
<sequence length="165" mass="19433">MNITLQANPSYDIIRTLFQYYLYDMSEYTGWPPNEHGSYDPDESVLDLKDYWTQPDHEAFLILVDGEMAGFCLIRPYPFAPNLNEIGQFYVLRKFKRQGVGEAAFQKIVKNRPGDWLTRILPNNDGAKAFWFRVIEAHADHHHYSVSTELYRDIEMLFVWYRIAG</sequence>
<dbReference type="PROSITE" id="PS51186">
    <property type="entry name" value="GNAT"/>
    <property type="match status" value="1"/>
</dbReference>
<dbReference type="SUPFAM" id="SSF55729">
    <property type="entry name" value="Acyl-CoA N-acyltransferases (Nat)"/>
    <property type="match status" value="1"/>
</dbReference>
<comment type="caution">
    <text evidence="2">The sequence shown here is derived from an EMBL/GenBank/DDBJ whole genome shotgun (WGS) entry which is preliminary data.</text>
</comment>
<protein>
    <recommendedName>
        <fullName evidence="1">N-acetyltransferase domain-containing protein</fullName>
    </recommendedName>
</protein>
<dbReference type="Gene3D" id="3.40.630.30">
    <property type="match status" value="1"/>
</dbReference>
<keyword evidence="3" id="KW-1185">Reference proteome</keyword>